<comment type="subcellular location">
    <subcellularLocation>
        <location evidence="1">Secreted</location>
        <location evidence="1">Cell wall</location>
    </subcellularLocation>
</comment>
<dbReference type="NCBIfam" id="TIGR01614">
    <property type="entry name" value="PME_inhib"/>
    <property type="match status" value="1"/>
</dbReference>
<evidence type="ECO:0000313" key="12">
    <source>
        <dbReference type="EMBL" id="PKA50295.1"/>
    </source>
</evidence>
<sequence length="546" mass="59015">MARILSLFLSLLFLAMISSFSSSSHPRRHKATASSALSTPEIHDACKASRFPESCEQRLSNSIPSLPPGADSAQIIAAVFNSSLSNLQTARSTAKAILDASAADRNRTNAARNCIELLSYSENRLSAATSSPNISSPDARAWASAALLYQYDCWSALTYVNGTSQVADATAFMFDLINRTSDGLSMLAALQRYGGDTAKWAPPQTERDGYWAPVEEPAGGAGAGGSPFGDDAPDVTVCKAGGCDYRTVQAAVDSAPANLRTGRFVIGIKEGVYDEIVRVPFEKTNLVFVGNGMGRTVITGNLSADVVGVNTYNTATVAVAGDGFMARELTFRNTAGPTAHQAVAFRSSADLTVLHTVELSGHQDTLYAHSLRQYYKSCVISGTVDFIFGNSAAVFESCLILIVPHPFNPKKGESDTVTAHGRTDPAQFTGFVFHGCNVNATEDYWKLYKEEAWAHRVYLGRPWKEFSRTVFLECYLEAILRPEGWMPWSGDFALKTLYYGEFQNTGPGANLTARVPWSSQIPAEHAGAYSTDNFIQGNLWIPAANY</sequence>
<dbReference type="EMBL" id="KZ452026">
    <property type="protein sequence ID" value="PKA50295.1"/>
    <property type="molecule type" value="Genomic_DNA"/>
</dbReference>
<dbReference type="PROSITE" id="PS00503">
    <property type="entry name" value="PECTINESTERASE_2"/>
    <property type="match status" value="1"/>
</dbReference>
<dbReference type="EC" id="3.1.1.11" evidence="5 10"/>
<dbReference type="InterPro" id="IPR006501">
    <property type="entry name" value="Pectinesterase_inhib_dom"/>
</dbReference>
<keyword evidence="8 10" id="KW-0063">Aspartyl esterase</keyword>
<keyword evidence="6" id="KW-0964">Secreted</keyword>
<reference evidence="12 13" key="1">
    <citation type="journal article" date="2017" name="Nature">
        <title>The Apostasia genome and the evolution of orchids.</title>
        <authorList>
            <person name="Zhang G.Q."/>
            <person name="Liu K.W."/>
            <person name="Li Z."/>
            <person name="Lohaus R."/>
            <person name="Hsiao Y.Y."/>
            <person name="Niu S.C."/>
            <person name="Wang J.Y."/>
            <person name="Lin Y.C."/>
            <person name="Xu Q."/>
            <person name="Chen L.J."/>
            <person name="Yoshida K."/>
            <person name="Fujiwara S."/>
            <person name="Wang Z.W."/>
            <person name="Zhang Y.Q."/>
            <person name="Mitsuda N."/>
            <person name="Wang M."/>
            <person name="Liu G.H."/>
            <person name="Pecoraro L."/>
            <person name="Huang H.X."/>
            <person name="Xiao X.J."/>
            <person name="Lin M."/>
            <person name="Wu X.Y."/>
            <person name="Wu W.L."/>
            <person name="Chen Y.Y."/>
            <person name="Chang S.B."/>
            <person name="Sakamoto S."/>
            <person name="Ohme-Takagi M."/>
            <person name="Yagi M."/>
            <person name="Zeng S.J."/>
            <person name="Shen C.Y."/>
            <person name="Yeh C.M."/>
            <person name="Luo Y.B."/>
            <person name="Tsai W.C."/>
            <person name="Van de Peer Y."/>
            <person name="Liu Z.J."/>
        </authorList>
    </citation>
    <scope>NUCLEOTIDE SEQUENCE [LARGE SCALE GENOMIC DNA]</scope>
    <source>
        <strain evidence="13">cv. Shenzhen</strain>
        <tissue evidence="12">Stem</tissue>
    </source>
</reference>
<dbReference type="Proteomes" id="UP000236161">
    <property type="component" value="Unassembled WGS sequence"/>
</dbReference>
<evidence type="ECO:0000256" key="8">
    <source>
        <dbReference type="ARBA" id="ARBA00023085"/>
    </source>
</evidence>
<comment type="pathway">
    <text evidence="2 10">Glycan metabolism; pectin degradation; 2-dehydro-3-deoxy-D-gluconate from pectin: step 1/5.</text>
</comment>
<dbReference type="SUPFAM" id="SSF51126">
    <property type="entry name" value="Pectin lyase-like"/>
    <property type="match status" value="1"/>
</dbReference>
<comment type="similarity">
    <text evidence="4">In the C-terminal section; belongs to the pectinesterase family.</text>
</comment>
<feature type="domain" description="Pectinesterase inhibitor" evidence="11">
    <location>
        <begin position="37"/>
        <end position="186"/>
    </location>
</feature>
<gene>
    <name evidence="12" type="primary">PME51</name>
    <name evidence="12" type="ORF">AXF42_Ash013384</name>
</gene>
<evidence type="ECO:0000256" key="5">
    <source>
        <dbReference type="ARBA" id="ARBA00013229"/>
    </source>
</evidence>
<evidence type="ECO:0000256" key="2">
    <source>
        <dbReference type="ARBA" id="ARBA00005184"/>
    </source>
</evidence>
<dbReference type="InterPro" id="IPR033131">
    <property type="entry name" value="Pectinesterase_Asp_AS"/>
</dbReference>
<dbReference type="UniPathway" id="UPA00545">
    <property type="reaction ID" value="UER00823"/>
</dbReference>
<dbReference type="SMART" id="SM00856">
    <property type="entry name" value="PMEI"/>
    <property type="match status" value="1"/>
</dbReference>
<dbReference type="FunFam" id="2.160.20.10:FF:000029">
    <property type="entry name" value="Pectinesterase 4"/>
    <property type="match status" value="1"/>
</dbReference>
<dbReference type="GO" id="GO:0004857">
    <property type="term" value="F:enzyme inhibitor activity"/>
    <property type="evidence" value="ECO:0007669"/>
    <property type="project" value="InterPro"/>
</dbReference>
<evidence type="ECO:0000256" key="9">
    <source>
        <dbReference type="PROSITE-ProRule" id="PRU10040"/>
    </source>
</evidence>
<evidence type="ECO:0000313" key="13">
    <source>
        <dbReference type="Proteomes" id="UP000236161"/>
    </source>
</evidence>
<evidence type="ECO:0000256" key="6">
    <source>
        <dbReference type="ARBA" id="ARBA00022512"/>
    </source>
</evidence>
<evidence type="ECO:0000256" key="3">
    <source>
        <dbReference type="ARBA" id="ARBA00006027"/>
    </source>
</evidence>
<evidence type="ECO:0000256" key="7">
    <source>
        <dbReference type="ARBA" id="ARBA00022801"/>
    </source>
</evidence>
<comment type="similarity">
    <text evidence="3">In the N-terminal section; belongs to the PMEI family.</text>
</comment>
<dbReference type="STRING" id="1088818.A0A2I0A425"/>
<dbReference type="Gene3D" id="1.20.140.40">
    <property type="entry name" value="Invertase/pectin methylesterase inhibitor family protein"/>
    <property type="match status" value="1"/>
</dbReference>
<proteinExistence type="inferred from homology"/>
<evidence type="ECO:0000256" key="10">
    <source>
        <dbReference type="RuleBase" id="RU000589"/>
    </source>
</evidence>
<name>A0A2I0A425_9ASPA</name>
<dbReference type="GO" id="GO:0042545">
    <property type="term" value="P:cell wall modification"/>
    <property type="evidence" value="ECO:0007669"/>
    <property type="project" value="UniProtKB-UniRule"/>
</dbReference>
<dbReference type="InterPro" id="IPR012334">
    <property type="entry name" value="Pectin_lyas_fold"/>
</dbReference>
<comment type="catalytic activity">
    <reaction evidence="10">
        <text>[(1-&gt;4)-alpha-D-galacturonosyl methyl ester](n) + n H2O = [(1-&gt;4)-alpha-D-galacturonosyl](n) + n methanol + n H(+)</text>
        <dbReference type="Rhea" id="RHEA:22380"/>
        <dbReference type="Rhea" id="RHEA-COMP:14570"/>
        <dbReference type="Rhea" id="RHEA-COMP:14573"/>
        <dbReference type="ChEBI" id="CHEBI:15377"/>
        <dbReference type="ChEBI" id="CHEBI:15378"/>
        <dbReference type="ChEBI" id="CHEBI:17790"/>
        <dbReference type="ChEBI" id="CHEBI:140522"/>
        <dbReference type="ChEBI" id="CHEBI:140523"/>
        <dbReference type="EC" id="3.1.1.11"/>
    </reaction>
</comment>
<protein>
    <recommendedName>
        <fullName evidence="5 10">Pectinesterase</fullName>
        <ecNumber evidence="5 10">3.1.1.11</ecNumber>
    </recommendedName>
</protein>
<keyword evidence="6" id="KW-0134">Cell wall</keyword>
<dbReference type="Pfam" id="PF04043">
    <property type="entry name" value="PMEI"/>
    <property type="match status" value="1"/>
</dbReference>
<dbReference type="AlphaFoldDB" id="A0A2I0A425"/>
<dbReference type="CDD" id="cd15798">
    <property type="entry name" value="PMEI-like_3"/>
    <property type="match status" value="1"/>
</dbReference>
<dbReference type="InterPro" id="IPR035513">
    <property type="entry name" value="Invertase/methylesterase_inhib"/>
</dbReference>
<dbReference type="GO" id="GO:0030599">
    <property type="term" value="F:pectinesterase activity"/>
    <property type="evidence" value="ECO:0007669"/>
    <property type="project" value="UniProtKB-UniRule"/>
</dbReference>
<keyword evidence="7 10" id="KW-0378">Hydrolase</keyword>
<accession>A0A2I0A425</accession>
<organism evidence="12 13">
    <name type="scientific">Apostasia shenzhenica</name>
    <dbReference type="NCBI Taxonomy" id="1088818"/>
    <lineage>
        <taxon>Eukaryota</taxon>
        <taxon>Viridiplantae</taxon>
        <taxon>Streptophyta</taxon>
        <taxon>Embryophyta</taxon>
        <taxon>Tracheophyta</taxon>
        <taxon>Spermatophyta</taxon>
        <taxon>Magnoliopsida</taxon>
        <taxon>Liliopsida</taxon>
        <taxon>Asparagales</taxon>
        <taxon>Orchidaceae</taxon>
        <taxon>Apostasioideae</taxon>
        <taxon>Apostasia</taxon>
    </lineage>
</organism>
<dbReference type="Pfam" id="PF01095">
    <property type="entry name" value="Pectinesterase"/>
    <property type="match status" value="1"/>
</dbReference>
<evidence type="ECO:0000259" key="11">
    <source>
        <dbReference type="SMART" id="SM00856"/>
    </source>
</evidence>
<feature type="chain" id="PRO_5013988523" description="Pectinesterase" evidence="10">
    <location>
        <begin position="24"/>
        <end position="546"/>
    </location>
</feature>
<keyword evidence="13" id="KW-1185">Reference proteome</keyword>
<keyword evidence="10" id="KW-0732">Signal</keyword>
<dbReference type="SUPFAM" id="SSF101148">
    <property type="entry name" value="Plant invertase/pectin methylesterase inhibitor"/>
    <property type="match status" value="1"/>
</dbReference>
<dbReference type="GO" id="GO:0045490">
    <property type="term" value="P:pectin catabolic process"/>
    <property type="evidence" value="ECO:0007669"/>
    <property type="project" value="UniProtKB-UniRule"/>
</dbReference>
<dbReference type="Gene3D" id="2.160.20.10">
    <property type="entry name" value="Single-stranded right-handed beta-helix, Pectin lyase-like"/>
    <property type="match status" value="1"/>
</dbReference>
<evidence type="ECO:0000256" key="1">
    <source>
        <dbReference type="ARBA" id="ARBA00004191"/>
    </source>
</evidence>
<dbReference type="OrthoDB" id="2019149at2759"/>
<feature type="active site" evidence="9">
    <location>
        <position position="385"/>
    </location>
</feature>
<dbReference type="InterPro" id="IPR011050">
    <property type="entry name" value="Pectin_lyase_fold/virulence"/>
</dbReference>
<dbReference type="InterPro" id="IPR000070">
    <property type="entry name" value="Pectinesterase_cat"/>
</dbReference>
<feature type="signal peptide" evidence="10">
    <location>
        <begin position="1"/>
        <end position="23"/>
    </location>
</feature>
<evidence type="ECO:0000256" key="4">
    <source>
        <dbReference type="ARBA" id="ARBA00007786"/>
    </source>
</evidence>
<dbReference type="PANTHER" id="PTHR31707">
    <property type="entry name" value="PECTINESTERASE"/>
    <property type="match status" value="1"/>
</dbReference>